<evidence type="ECO:0000259" key="2">
    <source>
        <dbReference type="Pfam" id="PF00496"/>
    </source>
</evidence>
<dbReference type="Pfam" id="PF00496">
    <property type="entry name" value="SBP_bac_5"/>
    <property type="match status" value="1"/>
</dbReference>
<evidence type="ECO:0000256" key="1">
    <source>
        <dbReference type="SAM" id="SignalP"/>
    </source>
</evidence>
<dbReference type="InterPro" id="IPR000914">
    <property type="entry name" value="SBP_5_dom"/>
</dbReference>
<dbReference type="PROSITE" id="PS51257">
    <property type="entry name" value="PROKAR_LIPOPROTEIN"/>
    <property type="match status" value="1"/>
</dbReference>
<keyword evidence="1" id="KW-0732">Signal</keyword>
<dbReference type="RefSeq" id="WP_344662451.1">
    <property type="nucleotide sequence ID" value="NZ_BAAAQM010000073.1"/>
</dbReference>
<dbReference type="Gene3D" id="3.40.190.10">
    <property type="entry name" value="Periplasmic binding protein-like II"/>
    <property type="match status" value="1"/>
</dbReference>
<dbReference type="PIRSF" id="PIRSF002741">
    <property type="entry name" value="MppA"/>
    <property type="match status" value="1"/>
</dbReference>
<dbReference type="CDD" id="cd08506">
    <property type="entry name" value="PBP2_clavulanate_OppA2"/>
    <property type="match status" value="1"/>
</dbReference>
<reference evidence="3 4" key="1">
    <citation type="journal article" date="2019" name="Int. J. Syst. Evol. Microbiol.">
        <title>The Global Catalogue of Microorganisms (GCM) 10K type strain sequencing project: providing services to taxonomists for standard genome sequencing and annotation.</title>
        <authorList>
            <consortium name="The Broad Institute Genomics Platform"/>
            <consortium name="The Broad Institute Genome Sequencing Center for Infectious Disease"/>
            <person name="Wu L."/>
            <person name="Ma J."/>
        </authorList>
    </citation>
    <scope>NUCLEOTIDE SEQUENCE [LARGE SCALE GENOMIC DNA]</scope>
    <source>
        <strain evidence="3 4">JCM 16013</strain>
    </source>
</reference>
<comment type="caution">
    <text evidence="3">The sequence shown here is derived from an EMBL/GenBank/DDBJ whole genome shotgun (WGS) entry which is preliminary data.</text>
</comment>
<dbReference type="SUPFAM" id="SSF53850">
    <property type="entry name" value="Periplasmic binding protein-like II"/>
    <property type="match status" value="1"/>
</dbReference>
<dbReference type="InterPro" id="IPR039424">
    <property type="entry name" value="SBP_5"/>
</dbReference>
<proteinExistence type="predicted"/>
<protein>
    <submittedName>
        <fullName evidence="3">ABC transporter substrate-binding protein</fullName>
    </submittedName>
</protein>
<dbReference type="PANTHER" id="PTHR30290:SF83">
    <property type="entry name" value="ABC TRANSPORTER SUBSTRATE-BINDING PROTEIN"/>
    <property type="match status" value="1"/>
</dbReference>
<evidence type="ECO:0000313" key="4">
    <source>
        <dbReference type="Proteomes" id="UP001499854"/>
    </source>
</evidence>
<accession>A0ABN2TB77</accession>
<gene>
    <name evidence="3" type="ORF">GCM10009838_80220</name>
</gene>
<feature type="chain" id="PRO_5045398562" evidence="1">
    <location>
        <begin position="26"/>
        <end position="586"/>
    </location>
</feature>
<dbReference type="Proteomes" id="UP001499854">
    <property type="component" value="Unassembled WGS sequence"/>
</dbReference>
<feature type="signal peptide" evidence="1">
    <location>
        <begin position="1"/>
        <end position="25"/>
    </location>
</feature>
<dbReference type="InterPro" id="IPR030678">
    <property type="entry name" value="Peptide/Ni-bd"/>
</dbReference>
<organism evidence="3 4">
    <name type="scientific">Catenulispora subtropica</name>
    <dbReference type="NCBI Taxonomy" id="450798"/>
    <lineage>
        <taxon>Bacteria</taxon>
        <taxon>Bacillati</taxon>
        <taxon>Actinomycetota</taxon>
        <taxon>Actinomycetes</taxon>
        <taxon>Catenulisporales</taxon>
        <taxon>Catenulisporaceae</taxon>
        <taxon>Catenulispora</taxon>
    </lineage>
</organism>
<feature type="domain" description="Solute-binding protein family 5" evidence="2">
    <location>
        <begin position="117"/>
        <end position="502"/>
    </location>
</feature>
<sequence length="586" mass="63024">MPISGHRSRSALVLAVAGTLAVSTACSGSSSGKKTDPSKPAAKAVAKQAVALGTAADSQGPDPAVPGAKAGGTVTVLQHSDFSHLDPARVWSSTNQTADLLLTRQLTSYQQVGNTTKLVGDLATDTGTTTDGKTFTYTLKDGLKYEDGSPITAQDVKYGIERTFQKELSGGPQYLQMWLTGKADPSTVYSGPWGGQDLPAIETPDAKTIVFHLASVHADFPFALAMQSYSPVPKDKDTKAAFDKHPFSSGPYKVDSHDVDKGMVLSRNPNWDPNSDPVRHAYPDQWKFEFGAQGVDINQRLMAANGADKTAMTFNVKVGADLAGQVDSNPDLKARLVNQVTPFSEFFNINTKRVTDVKVRQALVDAFPRQQVRQLFGGPVYGDFTHTIMSPVTNGYQNYDLYGVPDNGDPDKAKALLAQTSNPHPTIVFAYSDDATWQQAAVAVSQALGKAGFTVVTKPLSAKNYYDETQKVDNQFDVYWGGWGPDWPSASSVIPPVFDGRQITDGGGNNSLFDDPAVNAEIDRIQAMTDLSQQDTAWAALDKQIMRSAPIIPWVDGRQVSLYGPGLGGVHTGFIGTCYPLDVYVK</sequence>
<evidence type="ECO:0000313" key="3">
    <source>
        <dbReference type="EMBL" id="GAA2002229.1"/>
    </source>
</evidence>
<keyword evidence="4" id="KW-1185">Reference proteome</keyword>
<dbReference type="PANTHER" id="PTHR30290">
    <property type="entry name" value="PERIPLASMIC BINDING COMPONENT OF ABC TRANSPORTER"/>
    <property type="match status" value="1"/>
</dbReference>
<name>A0ABN2TB77_9ACTN</name>
<dbReference type="EMBL" id="BAAAQM010000073">
    <property type="protein sequence ID" value="GAA2002229.1"/>
    <property type="molecule type" value="Genomic_DNA"/>
</dbReference>
<dbReference type="Gene3D" id="3.10.105.10">
    <property type="entry name" value="Dipeptide-binding Protein, Domain 3"/>
    <property type="match status" value="1"/>
</dbReference>